<dbReference type="AlphaFoldDB" id="A0A2K3LLN1"/>
<protein>
    <submittedName>
        <fullName evidence="1">Uncharacterized protein</fullName>
    </submittedName>
</protein>
<evidence type="ECO:0000313" key="2">
    <source>
        <dbReference type="Proteomes" id="UP000236291"/>
    </source>
</evidence>
<organism evidence="1 2">
    <name type="scientific">Trifolium pratense</name>
    <name type="common">Red clover</name>
    <dbReference type="NCBI Taxonomy" id="57577"/>
    <lineage>
        <taxon>Eukaryota</taxon>
        <taxon>Viridiplantae</taxon>
        <taxon>Streptophyta</taxon>
        <taxon>Embryophyta</taxon>
        <taxon>Tracheophyta</taxon>
        <taxon>Spermatophyta</taxon>
        <taxon>Magnoliopsida</taxon>
        <taxon>eudicotyledons</taxon>
        <taxon>Gunneridae</taxon>
        <taxon>Pentapetalae</taxon>
        <taxon>rosids</taxon>
        <taxon>fabids</taxon>
        <taxon>Fabales</taxon>
        <taxon>Fabaceae</taxon>
        <taxon>Papilionoideae</taxon>
        <taxon>50 kb inversion clade</taxon>
        <taxon>NPAAA clade</taxon>
        <taxon>Hologalegina</taxon>
        <taxon>IRL clade</taxon>
        <taxon>Trifolieae</taxon>
        <taxon>Trifolium</taxon>
    </lineage>
</organism>
<dbReference type="EMBL" id="ASHM01036004">
    <property type="protein sequence ID" value="PNX79446.1"/>
    <property type="molecule type" value="Genomic_DNA"/>
</dbReference>
<reference evidence="1 2" key="1">
    <citation type="journal article" date="2014" name="Am. J. Bot.">
        <title>Genome assembly and annotation for red clover (Trifolium pratense; Fabaceae).</title>
        <authorList>
            <person name="Istvanek J."/>
            <person name="Jaros M."/>
            <person name="Krenek A."/>
            <person name="Repkova J."/>
        </authorList>
    </citation>
    <scope>NUCLEOTIDE SEQUENCE [LARGE SCALE GENOMIC DNA]</scope>
    <source>
        <strain evidence="2">cv. Tatra</strain>
        <tissue evidence="1">Young leaves</tissue>
    </source>
</reference>
<gene>
    <name evidence="1" type="ORF">L195_g035432</name>
</gene>
<proteinExistence type="predicted"/>
<name>A0A2K3LLN1_TRIPR</name>
<sequence length="89" mass="10063">MGLKYNEASRSRQSLCLQNTSSAKIGERVSVSHVEEDSGGKVVTYMTGGCRDEWWDRVPLLGGTMRCSCMLWQMEPWGAFAAHFCIELW</sequence>
<reference evidence="1 2" key="2">
    <citation type="journal article" date="2017" name="Front. Plant Sci.">
        <title>Gene Classification and Mining of Molecular Markers Useful in Red Clover (Trifolium pratense) Breeding.</title>
        <authorList>
            <person name="Istvanek J."/>
            <person name="Dluhosova J."/>
            <person name="Dluhos P."/>
            <person name="Patkova L."/>
            <person name="Nedelnik J."/>
            <person name="Repkova J."/>
        </authorList>
    </citation>
    <scope>NUCLEOTIDE SEQUENCE [LARGE SCALE GENOMIC DNA]</scope>
    <source>
        <strain evidence="2">cv. Tatra</strain>
        <tissue evidence="1">Young leaves</tissue>
    </source>
</reference>
<accession>A0A2K3LLN1</accession>
<comment type="caution">
    <text evidence="1">The sequence shown here is derived from an EMBL/GenBank/DDBJ whole genome shotgun (WGS) entry which is preliminary data.</text>
</comment>
<evidence type="ECO:0000313" key="1">
    <source>
        <dbReference type="EMBL" id="PNX79446.1"/>
    </source>
</evidence>
<dbReference type="Proteomes" id="UP000236291">
    <property type="component" value="Unassembled WGS sequence"/>
</dbReference>